<accession>A0A0E9PT47</accession>
<proteinExistence type="predicted"/>
<protein>
    <submittedName>
        <fullName evidence="1">Uncharacterized protein</fullName>
    </submittedName>
</protein>
<sequence>MRSGFGQIYIKNVRFGMVSLLLLLRRIFSSRFAHQYINRLRLRSSLF</sequence>
<organism evidence="1">
    <name type="scientific">Anguilla anguilla</name>
    <name type="common">European freshwater eel</name>
    <name type="synonym">Muraena anguilla</name>
    <dbReference type="NCBI Taxonomy" id="7936"/>
    <lineage>
        <taxon>Eukaryota</taxon>
        <taxon>Metazoa</taxon>
        <taxon>Chordata</taxon>
        <taxon>Craniata</taxon>
        <taxon>Vertebrata</taxon>
        <taxon>Euteleostomi</taxon>
        <taxon>Actinopterygii</taxon>
        <taxon>Neopterygii</taxon>
        <taxon>Teleostei</taxon>
        <taxon>Anguilliformes</taxon>
        <taxon>Anguillidae</taxon>
        <taxon>Anguilla</taxon>
    </lineage>
</organism>
<name>A0A0E9PT47_ANGAN</name>
<evidence type="ECO:0000313" key="1">
    <source>
        <dbReference type="EMBL" id="JAH07786.1"/>
    </source>
</evidence>
<reference evidence="1" key="2">
    <citation type="journal article" date="2015" name="Fish Shellfish Immunol.">
        <title>Early steps in the European eel (Anguilla anguilla)-Vibrio vulnificus interaction in the gills: Role of the RtxA13 toxin.</title>
        <authorList>
            <person name="Callol A."/>
            <person name="Pajuelo D."/>
            <person name="Ebbesson L."/>
            <person name="Teles M."/>
            <person name="MacKenzie S."/>
            <person name="Amaro C."/>
        </authorList>
    </citation>
    <scope>NUCLEOTIDE SEQUENCE</scope>
</reference>
<reference evidence="1" key="1">
    <citation type="submission" date="2014-11" db="EMBL/GenBank/DDBJ databases">
        <authorList>
            <person name="Amaro Gonzalez C."/>
        </authorList>
    </citation>
    <scope>NUCLEOTIDE SEQUENCE</scope>
</reference>
<dbReference type="EMBL" id="GBXM01100791">
    <property type="protein sequence ID" value="JAH07786.1"/>
    <property type="molecule type" value="Transcribed_RNA"/>
</dbReference>
<dbReference type="AlphaFoldDB" id="A0A0E9PT47"/>